<name>A0A2R5EQU2_9BACL</name>
<dbReference type="InterPro" id="IPR018060">
    <property type="entry name" value="HTH_AraC"/>
</dbReference>
<evidence type="ECO:0000256" key="2">
    <source>
        <dbReference type="ARBA" id="ARBA00023125"/>
    </source>
</evidence>
<dbReference type="Gene3D" id="3.30.450.20">
    <property type="entry name" value="PAS domain"/>
    <property type="match status" value="1"/>
</dbReference>
<dbReference type="GO" id="GO:0043565">
    <property type="term" value="F:sequence-specific DNA binding"/>
    <property type="evidence" value="ECO:0007669"/>
    <property type="project" value="InterPro"/>
</dbReference>
<dbReference type="Pfam" id="PF12833">
    <property type="entry name" value="HTH_18"/>
    <property type="match status" value="1"/>
</dbReference>
<evidence type="ECO:0000256" key="1">
    <source>
        <dbReference type="ARBA" id="ARBA00023015"/>
    </source>
</evidence>
<dbReference type="InterPro" id="IPR018062">
    <property type="entry name" value="HTH_AraC-typ_CS"/>
</dbReference>
<comment type="caution">
    <text evidence="6">The sequence shown here is derived from an EMBL/GenBank/DDBJ whole genome shotgun (WGS) entry which is preliminary data.</text>
</comment>
<evidence type="ECO:0000313" key="7">
    <source>
        <dbReference type="Proteomes" id="UP000245202"/>
    </source>
</evidence>
<protein>
    <submittedName>
        <fullName evidence="6">AraC family transcriptional regulator</fullName>
    </submittedName>
</protein>
<keyword evidence="7" id="KW-1185">Reference proteome</keyword>
<dbReference type="PANTHER" id="PTHR43280:SF28">
    <property type="entry name" value="HTH-TYPE TRANSCRIPTIONAL ACTIVATOR RHAS"/>
    <property type="match status" value="1"/>
</dbReference>
<gene>
    <name evidence="6" type="ORF">PAT3040_00276</name>
</gene>
<keyword evidence="4" id="KW-1133">Transmembrane helix</keyword>
<dbReference type="AlphaFoldDB" id="A0A2R5EQU2"/>
<dbReference type="Proteomes" id="UP000245202">
    <property type="component" value="Unassembled WGS sequence"/>
</dbReference>
<keyword evidence="4" id="KW-0812">Transmembrane</keyword>
<accession>A0A2R5EQU2</accession>
<keyword evidence="2" id="KW-0238">DNA-binding</keyword>
<keyword evidence="4" id="KW-0472">Membrane</keyword>
<evidence type="ECO:0000256" key="3">
    <source>
        <dbReference type="ARBA" id="ARBA00023163"/>
    </source>
</evidence>
<feature type="transmembrane region" description="Helical" evidence="4">
    <location>
        <begin position="21"/>
        <end position="45"/>
    </location>
</feature>
<dbReference type="EMBL" id="BDQX01000022">
    <property type="protein sequence ID" value="GBG05791.1"/>
    <property type="molecule type" value="Genomic_DNA"/>
</dbReference>
<keyword evidence="3" id="KW-0804">Transcription</keyword>
<dbReference type="RefSeq" id="WP_108991238.1">
    <property type="nucleotide sequence ID" value="NZ_BDQX01000022.1"/>
</dbReference>
<keyword evidence="1" id="KW-0805">Transcription regulation</keyword>
<dbReference type="PROSITE" id="PS01124">
    <property type="entry name" value="HTH_ARAC_FAMILY_2"/>
    <property type="match status" value="1"/>
</dbReference>
<dbReference type="SMART" id="SM00342">
    <property type="entry name" value="HTH_ARAC"/>
    <property type="match status" value="1"/>
</dbReference>
<evidence type="ECO:0000313" key="6">
    <source>
        <dbReference type="EMBL" id="GBG05791.1"/>
    </source>
</evidence>
<dbReference type="Gene3D" id="1.10.10.60">
    <property type="entry name" value="Homeodomain-like"/>
    <property type="match status" value="2"/>
</dbReference>
<dbReference type="PROSITE" id="PS00041">
    <property type="entry name" value="HTH_ARAC_FAMILY_1"/>
    <property type="match status" value="1"/>
</dbReference>
<evidence type="ECO:0000259" key="5">
    <source>
        <dbReference type="PROSITE" id="PS01124"/>
    </source>
</evidence>
<dbReference type="PANTHER" id="PTHR43280">
    <property type="entry name" value="ARAC-FAMILY TRANSCRIPTIONAL REGULATOR"/>
    <property type="match status" value="1"/>
</dbReference>
<dbReference type="SUPFAM" id="SSF46689">
    <property type="entry name" value="Homeodomain-like"/>
    <property type="match status" value="2"/>
</dbReference>
<feature type="transmembrane region" description="Helical" evidence="4">
    <location>
        <begin position="295"/>
        <end position="318"/>
    </location>
</feature>
<dbReference type="InterPro" id="IPR009057">
    <property type="entry name" value="Homeodomain-like_sf"/>
</dbReference>
<organism evidence="6 7">
    <name type="scientific">Paenibacillus agaridevorans</name>
    <dbReference type="NCBI Taxonomy" id="171404"/>
    <lineage>
        <taxon>Bacteria</taxon>
        <taxon>Bacillati</taxon>
        <taxon>Bacillota</taxon>
        <taxon>Bacilli</taxon>
        <taxon>Bacillales</taxon>
        <taxon>Paenibacillaceae</taxon>
        <taxon>Paenibacillus</taxon>
    </lineage>
</organism>
<dbReference type="GO" id="GO:0003700">
    <property type="term" value="F:DNA-binding transcription factor activity"/>
    <property type="evidence" value="ECO:0007669"/>
    <property type="project" value="InterPro"/>
</dbReference>
<reference evidence="6 7" key="1">
    <citation type="submission" date="2017-08" db="EMBL/GenBank/DDBJ databases">
        <title>Substantial Increase in Enzyme Production by Combined Drug-Resistance Mutations in Paenibacillus agaridevorans.</title>
        <authorList>
            <person name="Tanaka Y."/>
            <person name="Funane K."/>
            <person name="Hosaka T."/>
            <person name="Shiwa Y."/>
            <person name="Fujita N."/>
            <person name="Miyazaki T."/>
            <person name="Yoshikawa H."/>
            <person name="Murakami K."/>
            <person name="Kasahara K."/>
            <person name="Inaoka T."/>
            <person name="Hiraga Y."/>
            <person name="Ochi K."/>
        </authorList>
    </citation>
    <scope>NUCLEOTIDE SEQUENCE [LARGE SCALE GENOMIC DNA]</scope>
    <source>
        <strain evidence="6 7">T-3040</strain>
    </source>
</reference>
<evidence type="ECO:0000256" key="4">
    <source>
        <dbReference type="SAM" id="Phobius"/>
    </source>
</evidence>
<feature type="domain" description="HTH araC/xylS-type" evidence="5">
    <location>
        <begin position="662"/>
        <end position="760"/>
    </location>
</feature>
<proteinExistence type="predicted"/>
<sequence length="763" mass="86850">MFARLLSRLYFIRKTSFKRRMFFYLLAVSVIPVLLLGGAASWIAATTVQQEVNRNHQIILTQIQVQVDELVKRLDQVAVHLASDELVIKAVQLGPSLDSVGNAMEMAEKIQKQRNYSDIPFHIALWLRDYQKVFTTWDGLISEDDFSSARYINLAPMNFISMTIIPPNSYPNQSEYLLIRPVPMFEEHPAGILVVRLDQNHITDIFKQANLGKHRKLLVVNGNGTIVASQQQSEVGSKLTSTSELYRFWNNPGDIGETLELGDKKYNLSAQRSTLNDWTYIALTPSKELKEKSNYILNMTWGFIGILIVLWLIVVFISSNRLYIPIQRLTSKLSGGAMDEKAQTGDGLKEIDSYIQHMVVTNDQLQSVIGVLFPRFQESLLLGLLRGELSEQEIFSHSKLSELPISSSMFFVCLAEIDGYSDFSNTYNVKDRSLLHFAFRKMIEEQFANHFEVLTAAPMQGQVAAVIGLEHPTASTDEQLRRIGRDILKFVAEFFSFGVSLAISSAHKGYPGIHKAGKEAEGLLSYRLMLGTGRMIAPEDIAPDLKQSRYEIVKRQKLIIESISGGDLQAARTQLAELADTVVNNVRDSNTVRGLFSHLLGELEFLMQSLGHDTVKEFERDPYRELHEMTSIEEIVKWFDCQLFPEVINRLQSPGRQTTLVHQAILYVRDHLESDISLQLVADEIEVSTSHLSKVFKDITGQNFVEYVIECRMKLAMKWLAQTDVPIKEIADRIRYTNVQNFARTFKQYAQMPPGQYRNRFRS</sequence>